<reference evidence="2" key="2">
    <citation type="submission" date="2020-02" db="EMBL/GenBank/DDBJ databases">
        <authorList>
            <consortium name="NCBI Pathogen Detection Project"/>
        </authorList>
    </citation>
    <scope>NUCLEOTIDE SEQUENCE</scope>
    <source>
        <strain evidence="2">MA.CK_93/00004333</strain>
        <strain evidence="1">MA.CK_93/00015421</strain>
    </source>
</reference>
<evidence type="ECO:0000313" key="1">
    <source>
        <dbReference type="EMBL" id="HAF4738388.1"/>
    </source>
</evidence>
<dbReference type="EMBL" id="DAAVHI010000001">
    <property type="protein sequence ID" value="HAF4738388.1"/>
    <property type="molecule type" value="Genomic_DNA"/>
</dbReference>
<evidence type="ECO:0000313" key="2">
    <source>
        <dbReference type="EMBL" id="HAF6120586.1"/>
    </source>
</evidence>
<reference evidence="2" key="1">
    <citation type="journal article" date="2018" name="Genome Biol.">
        <title>SKESA: strategic k-mer extension for scrupulous assemblies.</title>
        <authorList>
            <person name="Souvorov A."/>
            <person name="Agarwala R."/>
            <person name="Lipman D.J."/>
        </authorList>
    </citation>
    <scope>NUCLEOTIDE SEQUENCE</scope>
    <source>
        <strain evidence="2">MA.CK_93/00004333</strain>
        <strain evidence="1">MA.CK_93/00015421</strain>
    </source>
</reference>
<comment type="caution">
    <text evidence="2">The sequence shown here is derived from an EMBL/GenBank/DDBJ whole genome shotgun (WGS) entry which is preliminary data.</text>
</comment>
<name>A0A750BBI5_SALER</name>
<protein>
    <submittedName>
        <fullName evidence="2">Uncharacterized protein</fullName>
    </submittedName>
</protein>
<dbReference type="EMBL" id="DAAVQD010000023">
    <property type="protein sequence ID" value="HAF6120586.1"/>
    <property type="molecule type" value="Genomic_DNA"/>
</dbReference>
<gene>
    <name evidence="2" type="ORF">G9F15_004666</name>
    <name evidence="1" type="ORF">G9F29_000034</name>
</gene>
<accession>A0A750BBI5</accession>
<dbReference type="AlphaFoldDB" id="A0A750BBI5"/>
<proteinExistence type="predicted"/>
<sequence length="303" mass="34468">MPLPNREYYPIEKAAKKLDCDVDDLIHFIAMRKMNFWIKIYLNEVLFLSECETSESEENKDTEDGNLINEPYEGKFTYLSKNKLTEIGLYSILESLYHTESFSFDDEGNPVEFLNEWFNHTVSSLFHSLRVEPSKEIDNKKGYPKTITLTISGLMNVTNITPDMDNLSLYKNEGVEVGLIYISSPKRNEKTDNIFIRVSNKKINIDEIYISQDEMDLIVNGGRSYFYPPPTREAPPKNSAKTNNAQARVIKALIEAIGGKHAANHPRSAIENHNSELNKGLDRAGVKLPATGVAVERWLKGID</sequence>
<organism evidence="2">
    <name type="scientific">Salmonella enterica</name>
    <name type="common">Salmonella choleraesuis</name>
    <dbReference type="NCBI Taxonomy" id="28901"/>
    <lineage>
        <taxon>Bacteria</taxon>
        <taxon>Pseudomonadati</taxon>
        <taxon>Pseudomonadota</taxon>
        <taxon>Gammaproteobacteria</taxon>
        <taxon>Enterobacterales</taxon>
        <taxon>Enterobacteriaceae</taxon>
        <taxon>Salmonella</taxon>
    </lineage>
</organism>